<name>A0A919TDV1_9ACTN</name>
<keyword evidence="1" id="KW-0472">Membrane</keyword>
<proteinExistence type="predicted"/>
<reference evidence="3 4" key="1">
    <citation type="submission" date="2021-03" db="EMBL/GenBank/DDBJ databases">
        <title>Whole genome shotgun sequence of Actinoplanes toevensis NBRC 105298.</title>
        <authorList>
            <person name="Komaki H."/>
            <person name="Tamura T."/>
        </authorList>
    </citation>
    <scope>NUCLEOTIDE SEQUENCE [LARGE SCALE GENOMIC DNA]</scope>
    <source>
        <strain evidence="3 4">NBRC 105298</strain>
    </source>
</reference>
<keyword evidence="1" id="KW-0812">Transmembrane</keyword>
<organism evidence="3 4">
    <name type="scientific">Paractinoplanes toevensis</name>
    <dbReference type="NCBI Taxonomy" id="571911"/>
    <lineage>
        <taxon>Bacteria</taxon>
        <taxon>Bacillati</taxon>
        <taxon>Actinomycetota</taxon>
        <taxon>Actinomycetes</taxon>
        <taxon>Micromonosporales</taxon>
        <taxon>Micromonosporaceae</taxon>
        <taxon>Paractinoplanes</taxon>
    </lineage>
</organism>
<feature type="transmembrane region" description="Helical" evidence="1">
    <location>
        <begin position="170"/>
        <end position="189"/>
    </location>
</feature>
<feature type="chain" id="PRO_5037828730" description="Secreted protein" evidence="2">
    <location>
        <begin position="26"/>
        <end position="394"/>
    </location>
</feature>
<comment type="caution">
    <text evidence="3">The sequence shown here is derived from an EMBL/GenBank/DDBJ whole genome shotgun (WGS) entry which is preliminary data.</text>
</comment>
<sequence length="394" mass="41425">MLAALIGLGLLTGLLAGITGQQAQAGTTDLGNRAQPLLAEAETIYANLADADTTAAQAFLAGGLEPATLTDRYNDDLTRATTALTEAARLTPEGSAAAESVRSISTGLARYTALVATARADNRQGLPVGSSYLSSASELNRTTLLPEAKKLFDSAQQEVRDGYGDAAGGWWSGFFALLILVLLGALLLAQRYLSRHTHRTFNVPLVAATVLTLLLGFGTATVLLTQNRHLNQAEDTGSTPVAQLAEARILALQERGDEALTLAMHGSSDEPEKRWQAADPRLRAALSNTYLPGATSGSYDAYAAAHEQIRKLDGQDGNYDGAVKLAVGKDTTAKFEQVTADLSTALDQRKDAFTTEIDKAGGGLVVLAILGPLVALAICALAFAGIRARLEEYR</sequence>
<dbReference type="EMBL" id="BOQN01000052">
    <property type="protein sequence ID" value="GIM92276.1"/>
    <property type="molecule type" value="Genomic_DNA"/>
</dbReference>
<protein>
    <recommendedName>
        <fullName evidence="5">Secreted protein</fullName>
    </recommendedName>
</protein>
<keyword evidence="1" id="KW-1133">Transmembrane helix</keyword>
<dbReference type="Proteomes" id="UP000677082">
    <property type="component" value="Unassembled WGS sequence"/>
</dbReference>
<feature type="transmembrane region" description="Helical" evidence="1">
    <location>
        <begin position="201"/>
        <end position="224"/>
    </location>
</feature>
<evidence type="ECO:0000313" key="3">
    <source>
        <dbReference type="EMBL" id="GIM92276.1"/>
    </source>
</evidence>
<evidence type="ECO:0000256" key="2">
    <source>
        <dbReference type="SAM" id="SignalP"/>
    </source>
</evidence>
<keyword evidence="2" id="KW-0732">Signal</keyword>
<keyword evidence="4" id="KW-1185">Reference proteome</keyword>
<evidence type="ECO:0008006" key="5">
    <source>
        <dbReference type="Google" id="ProtNLM"/>
    </source>
</evidence>
<gene>
    <name evidence="3" type="ORF">Ato02nite_040690</name>
</gene>
<evidence type="ECO:0000256" key="1">
    <source>
        <dbReference type="SAM" id="Phobius"/>
    </source>
</evidence>
<feature type="signal peptide" evidence="2">
    <location>
        <begin position="1"/>
        <end position="25"/>
    </location>
</feature>
<evidence type="ECO:0000313" key="4">
    <source>
        <dbReference type="Proteomes" id="UP000677082"/>
    </source>
</evidence>
<accession>A0A919TDV1</accession>
<feature type="transmembrane region" description="Helical" evidence="1">
    <location>
        <begin position="364"/>
        <end position="386"/>
    </location>
</feature>
<dbReference type="AlphaFoldDB" id="A0A919TDV1"/>